<keyword evidence="6 13" id="KW-0418">Kinase</keyword>
<dbReference type="CDD" id="cd00082">
    <property type="entry name" value="HisKA"/>
    <property type="match status" value="1"/>
</dbReference>
<dbReference type="FunFam" id="1.10.287.130:FF:000145">
    <property type="entry name" value="Sensory transduction histidine kinase"/>
    <property type="match status" value="1"/>
</dbReference>
<dbReference type="InterPro" id="IPR036890">
    <property type="entry name" value="HATPase_C_sf"/>
</dbReference>
<dbReference type="SUPFAM" id="SSF47384">
    <property type="entry name" value="Homodimeric domain of signal transducing histidine kinase"/>
    <property type="match status" value="1"/>
</dbReference>
<dbReference type="Gene3D" id="3.40.50.2300">
    <property type="match status" value="1"/>
</dbReference>
<keyword evidence="7" id="KW-0902">Two-component regulatory system</keyword>
<dbReference type="SUPFAM" id="SSF55874">
    <property type="entry name" value="ATPase domain of HSP90 chaperone/DNA topoisomerase II/histidine kinase"/>
    <property type="match status" value="1"/>
</dbReference>
<keyword evidence="5 13" id="KW-0808">Transferase</keyword>
<dbReference type="InterPro" id="IPR000700">
    <property type="entry name" value="PAS-assoc_C"/>
</dbReference>
<dbReference type="SMART" id="SM00388">
    <property type="entry name" value="HisKA"/>
    <property type="match status" value="1"/>
</dbReference>
<dbReference type="Gene3D" id="3.30.565.10">
    <property type="entry name" value="Histidine kinase-like ATPase, C-terminal domain"/>
    <property type="match status" value="1"/>
</dbReference>
<dbReference type="GO" id="GO:0000155">
    <property type="term" value="F:phosphorelay sensor kinase activity"/>
    <property type="evidence" value="ECO:0007669"/>
    <property type="project" value="InterPro"/>
</dbReference>
<dbReference type="InterPro" id="IPR011006">
    <property type="entry name" value="CheY-like_superfamily"/>
</dbReference>
<dbReference type="KEGG" id="cag:Cagg_2206"/>
<evidence type="ECO:0000256" key="9">
    <source>
        <dbReference type="PROSITE-ProRule" id="PRU00169"/>
    </source>
</evidence>
<dbReference type="FunFam" id="3.30.565.10:FF:000010">
    <property type="entry name" value="Sensor histidine kinase RcsC"/>
    <property type="match status" value="1"/>
</dbReference>
<keyword evidence="4 9" id="KW-0597">Phosphoprotein</keyword>
<dbReference type="SUPFAM" id="SSF52172">
    <property type="entry name" value="CheY-like"/>
    <property type="match status" value="1"/>
</dbReference>
<dbReference type="EC" id="2.7.13.3" evidence="3"/>
<dbReference type="InterPro" id="IPR003594">
    <property type="entry name" value="HATPase_dom"/>
</dbReference>
<sequence>MVRSLFYLRGYQGYDRPMALTVEQRVLMETGSAYLIVDRDLRIHGVGGLVSLIGDDSPIGLPLTEVIPELFGNESALADILNGQLDRLSLPLINRSLPDGSVRYLDLLTVPHTDDDGTIVGLLQIVVDTTNRSMTEQLLTQRRNELHLLKDRIQRQNVELARINAGLLRVTKLKDEFLASMSHEVRTPLTAILGLVDVLRAQLVGPLSEEQMGAINGIKQGGQHLLALINDYLDIAKIEAGRLELDLTPVSVHDICQSLRPMIADMAKRAGLQLVYDLDPTVQVMLADARRLRQILINLLSNAIKFTPAGGKVGLEVRGDAERGAVRFTVWDTGIGISAEDAARLFEPFQQIESERQKEVTGSGLGLALVAKLARLHGGSVSLESEVGVGSRFHVTLPWELEEQQRLLAWFSEERQKEAELPFDVPPASPLAGDRPLLMVEDDLSTAALFSQYLTHCGYRVVHVESGEEALAYVQGDMPCLVLLDVRLRTMDGIEVMRHLRNDPMTRNLPILVLTALAMPGDRERCLDAGADDYLAKPVRLNQLAKQIALLLERKQ</sequence>
<dbReference type="InterPro" id="IPR005467">
    <property type="entry name" value="His_kinase_dom"/>
</dbReference>
<dbReference type="InterPro" id="IPR001789">
    <property type="entry name" value="Sig_transdc_resp-reg_receiver"/>
</dbReference>
<dbReference type="EMBL" id="CP001337">
    <property type="protein sequence ID" value="ACL25089.1"/>
    <property type="molecule type" value="Genomic_DNA"/>
</dbReference>
<dbReference type="STRING" id="326427.Cagg_2206"/>
<evidence type="ECO:0000259" key="10">
    <source>
        <dbReference type="PROSITE" id="PS50109"/>
    </source>
</evidence>
<feature type="domain" description="Histidine kinase" evidence="10">
    <location>
        <begin position="180"/>
        <end position="401"/>
    </location>
</feature>
<dbReference type="GO" id="GO:0009927">
    <property type="term" value="F:histidine phosphotransfer kinase activity"/>
    <property type="evidence" value="ECO:0007669"/>
    <property type="project" value="TreeGrafter"/>
</dbReference>
<name>B8GD22_CHLAD</name>
<evidence type="ECO:0000256" key="2">
    <source>
        <dbReference type="ARBA" id="ARBA00006402"/>
    </source>
</evidence>
<accession>B8GD22</accession>
<organism evidence="13 14">
    <name type="scientific">Chloroflexus aggregans (strain MD-66 / DSM 9485)</name>
    <dbReference type="NCBI Taxonomy" id="326427"/>
    <lineage>
        <taxon>Bacteria</taxon>
        <taxon>Bacillati</taxon>
        <taxon>Chloroflexota</taxon>
        <taxon>Chloroflexia</taxon>
        <taxon>Chloroflexales</taxon>
        <taxon>Chloroflexineae</taxon>
        <taxon>Chloroflexaceae</taxon>
        <taxon>Chloroflexus</taxon>
    </lineage>
</organism>
<dbReference type="GO" id="GO:0005886">
    <property type="term" value="C:plasma membrane"/>
    <property type="evidence" value="ECO:0007669"/>
    <property type="project" value="TreeGrafter"/>
</dbReference>
<dbReference type="PROSITE" id="PS50113">
    <property type="entry name" value="PAC"/>
    <property type="match status" value="1"/>
</dbReference>
<dbReference type="Pfam" id="PF02518">
    <property type="entry name" value="HATPase_c"/>
    <property type="match status" value="1"/>
</dbReference>
<comment type="similarity">
    <text evidence="2">In the N-terminal section; belongs to the phytochrome family.</text>
</comment>
<keyword evidence="14" id="KW-1185">Reference proteome</keyword>
<dbReference type="Pfam" id="PF00512">
    <property type="entry name" value="HisKA"/>
    <property type="match status" value="1"/>
</dbReference>
<dbReference type="PROSITE" id="PS50110">
    <property type="entry name" value="RESPONSE_REGULATORY"/>
    <property type="match status" value="1"/>
</dbReference>
<dbReference type="Proteomes" id="UP000002508">
    <property type="component" value="Chromosome"/>
</dbReference>
<dbReference type="InterPro" id="IPR003661">
    <property type="entry name" value="HisK_dim/P_dom"/>
</dbReference>
<protein>
    <recommendedName>
        <fullName evidence="8">Circadian input-output histidine kinase CikA</fullName>
        <ecNumber evidence="3">2.7.13.3</ecNumber>
    </recommendedName>
</protein>
<evidence type="ECO:0000256" key="6">
    <source>
        <dbReference type="ARBA" id="ARBA00022777"/>
    </source>
</evidence>
<evidence type="ECO:0000313" key="13">
    <source>
        <dbReference type="EMBL" id="ACL25089.1"/>
    </source>
</evidence>
<feature type="modified residue" description="4-aspartylphosphate" evidence="9">
    <location>
        <position position="485"/>
    </location>
</feature>
<evidence type="ECO:0000256" key="3">
    <source>
        <dbReference type="ARBA" id="ARBA00012438"/>
    </source>
</evidence>
<dbReference type="SMART" id="SM00448">
    <property type="entry name" value="REC"/>
    <property type="match status" value="1"/>
</dbReference>
<reference evidence="13" key="1">
    <citation type="submission" date="2008-12" db="EMBL/GenBank/DDBJ databases">
        <title>Complete sequence of Chloroflexus aggregans DSM 9485.</title>
        <authorList>
            <consortium name="US DOE Joint Genome Institute"/>
            <person name="Lucas S."/>
            <person name="Copeland A."/>
            <person name="Lapidus A."/>
            <person name="Glavina del Rio T."/>
            <person name="Dalin E."/>
            <person name="Tice H."/>
            <person name="Pitluck S."/>
            <person name="Foster B."/>
            <person name="Larimer F."/>
            <person name="Land M."/>
            <person name="Hauser L."/>
            <person name="Kyrpides N."/>
            <person name="Mikhailova N."/>
            <person name="Bryant D."/>
            <person name="Richardson P."/>
        </authorList>
    </citation>
    <scope>NUCLEOTIDE SEQUENCE</scope>
    <source>
        <strain evidence="13">DSM 9485</strain>
    </source>
</reference>
<evidence type="ECO:0000313" key="14">
    <source>
        <dbReference type="Proteomes" id="UP000002508"/>
    </source>
</evidence>
<comment type="catalytic activity">
    <reaction evidence="1">
        <text>ATP + protein L-histidine = ADP + protein N-phospho-L-histidine.</text>
        <dbReference type="EC" id="2.7.13.3"/>
    </reaction>
</comment>
<dbReference type="AlphaFoldDB" id="B8GD22"/>
<evidence type="ECO:0000256" key="7">
    <source>
        <dbReference type="ARBA" id="ARBA00023012"/>
    </source>
</evidence>
<dbReference type="PROSITE" id="PS50109">
    <property type="entry name" value="HIS_KIN"/>
    <property type="match status" value="1"/>
</dbReference>
<evidence type="ECO:0000259" key="11">
    <source>
        <dbReference type="PROSITE" id="PS50110"/>
    </source>
</evidence>
<dbReference type="HOGENOM" id="CLU_000445_114_15_0"/>
<dbReference type="InterPro" id="IPR004358">
    <property type="entry name" value="Sig_transdc_His_kin-like_C"/>
</dbReference>
<evidence type="ECO:0000256" key="4">
    <source>
        <dbReference type="ARBA" id="ARBA00022553"/>
    </source>
</evidence>
<dbReference type="PANTHER" id="PTHR43047:SF63">
    <property type="entry name" value="HISTIDINE KINASE"/>
    <property type="match status" value="1"/>
</dbReference>
<dbReference type="eggNOG" id="COG3437">
    <property type="taxonomic scope" value="Bacteria"/>
</dbReference>
<dbReference type="SMART" id="SM00387">
    <property type="entry name" value="HATPase_c"/>
    <property type="match status" value="1"/>
</dbReference>
<evidence type="ECO:0000256" key="5">
    <source>
        <dbReference type="ARBA" id="ARBA00022679"/>
    </source>
</evidence>
<evidence type="ECO:0000259" key="12">
    <source>
        <dbReference type="PROSITE" id="PS50113"/>
    </source>
</evidence>
<gene>
    <name evidence="13" type="ordered locus">Cagg_2206</name>
</gene>
<feature type="domain" description="Response regulatory" evidence="11">
    <location>
        <begin position="436"/>
        <end position="552"/>
    </location>
</feature>
<dbReference type="Gene3D" id="3.30.450.20">
    <property type="entry name" value="PAS domain"/>
    <property type="match status" value="1"/>
</dbReference>
<dbReference type="InterPro" id="IPR036097">
    <property type="entry name" value="HisK_dim/P_sf"/>
</dbReference>
<dbReference type="Pfam" id="PF00072">
    <property type="entry name" value="Response_reg"/>
    <property type="match status" value="1"/>
</dbReference>
<dbReference type="Gene3D" id="1.10.287.130">
    <property type="match status" value="1"/>
</dbReference>
<dbReference type="eggNOG" id="COG2205">
    <property type="taxonomic scope" value="Bacteria"/>
</dbReference>
<dbReference type="PANTHER" id="PTHR43047">
    <property type="entry name" value="TWO-COMPONENT HISTIDINE PROTEIN KINASE"/>
    <property type="match status" value="1"/>
</dbReference>
<evidence type="ECO:0000256" key="1">
    <source>
        <dbReference type="ARBA" id="ARBA00000085"/>
    </source>
</evidence>
<proteinExistence type="inferred from homology"/>
<evidence type="ECO:0000256" key="8">
    <source>
        <dbReference type="ARBA" id="ARBA00074306"/>
    </source>
</evidence>
<dbReference type="CDD" id="cd16922">
    <property type="entry name" value="HATPase_EvgS-ArcB-TorS-like"/>
    <property type="match status" value="1"/>
</dbReference>
<feature type="domain" description="PAC" evidence="12">
    <location>
        <begin position="86"/>
        <end position="141"/>
    </location>
</feature>
<dbReference type="PRINTS" id="PR00344">
    <property type="entry name" value="BCTRLSENSOR"/>
</dbReference>